<feature type="repeat" description="TPR" evidence="3">
    <location>
        <begin position="233"/>
        <end position="266"/>
    </location>
</feature>
<reference evidence="5 6" key="1">
    <citation type="submission" date="2018-11" db="EMBL/GenBank/DDBJ databases">
        <authorList>
            <person name="Ye M.-Q."/>
            <person name="Du Z.-J."/>
        </authorList>
    </citation>
    <scope>NUCLEOTIDE SEQUENCE [LARGE SCALE GENOMIC DNA]</scope>
    <source>
        <strain evidence="5 6">U0105</strain>
    </source>
</reference>
<accession>A0A3N5YM29</accession>
<evidence type="ECO:0000256" key="2">
    <source>
        <dbReference type="ARBA" id="ARBA00022803"/>
    </source>
</evidence>
<comment type="caution">
    <text evidence="5">The sequence shown here is derived from an EMBL/GenBank/DDBJ whole genome shotgun (WGS) entry which is preliminary data.</text>
</comment>
<dbReference type="PANTHER" id="PTHR44998">
    <property type="match status" value="1"/>
</dbReference>
<organism evidence="5 6">
    <name type="scientific">Alteromonas sediminis</name>
    <dbReference type="NCBI Taxonomy" id="2259342"/>
    <lineage>
        <taxon>Bacteria</taxon>
        <taxon>Pseudomonadati</taxon>
        <taxon>Pseudomonadota</taxon>
        <taxon>Gammaproteobacteria</taxon>
        <taxon>Alteromonadales</taxon>
        <taxon>Alteromonadaceae</taxon>
        <taxon>Alteromonas/Salinimonas group</taxon>
        <taxon>Alteromonas</taxon>
    </lineage>
</organism>
<dbReference type="SMART" id="SM00028">
    <property type="entry name" value="TPR"/>
    <property type="match status" value="5"/>
</dbReference>
<dbReference type="InterPro" id="IPR011990">
    <property type="entry name" value="TPR-like_helical_dom_sf"/>
</dbReference>
<keyword evidence="6" id="KW-1185">Reference proteome</keyword>
<keyword evidence="2 3" id="KW-0802">TPR repeat</keyword>
<evidence type="ECO:0000256" key="1">
    <source>
        <dbReference type="ARBA" id="ARBA00022737"/>
    </source>
</evidence>
<keyword evidence="1" id="KW-0677">Repeat</keyword>
<evidence type="ECO:0000313" key="5">
    <source>
        <dbReference type="EMBL" id="RPJ66301.1"/>
    </source>
</evidence>
<name>A0A3N5YM29_9ALTE</name>
<sequence length="386" mass="43785">MTRLLVLITLIAVAGCTATPQAYQAADREALFNDALFPDYQSRNIESMEQVFALNKDAKEFVDEAVGVGRSNEDKIKLLSRAVFNRAYLGLKYSNEATATASETFNTGVANCLSMTIMTYSMANYAGLQTQFYTVDVPEYWTRRQGVSLLNGHVNLELKTGESTLGSNVKQRAVIIDFDPQEMRNLFRTHKMSKQQILALFYNNRAADALIASDFVLAYHYLNAAAEYAPMLDDIWINLGVLYRMKGEYDLAEKAYHYAADLRPQSYTVYENLAILYRAMGQLKKAEKLDARVAIARRDNPFYHFILAEEARGSGDYERALSLYRKAIRLDNARHEFHYGMGSAYYELGDITQAVKFLERAARHATLEEDKTRYRGKLSALQSGVR</sequence>
<dbReference type="InterPro" id="IPR013105">
    <property type="entry name" value="TPR_2"/>
</dbReference>
<gene>
    <name evidence="5" type="ORF">DRW07_09400</name>
</gene>
<dbReference type="PANTHER" id="PTHR44998:SF1">
    <property type="entry name" value="UDP-N-ACETYLGLUCOSAMINE--PEPTIDE N-ACETYLGLUCOSAMINYLTRANSFERASE 110 KDA SUBUNIT"/>
    <property type="match status" value="1"/>
</dbReference>
<dbReference type="OrthoDB" id="5801251at2"/>
<feature type="chain" id="PRO_5018030912" evidence="4">
    <location>
        <begin position="26"/>
        <end position="386"/>
    </location>
</feature>
<protein>
    <submittedName>
        <fullName evidence="5">Tetratricopeptide repeat protein</fullName>
    </submittedName>
</protein>
<dbReference type="Proteomes" id="UP000275281">
    <property type="component" value="Unassembled WGS sequence"/>
</dbReference>
<dbReference type="RefSeq" id="WP_124027660.1">
    <property type="nucleotide sequence ID" value="NZ_JBHRSN010000006.1"/>
</dbReference>
<dbReference type="Gene3D" id="1.25.40.10">
    <property type="entry name" value="Tetratricopeptide repeat domain"/>
    <property type="match status" value="2"/>
</dbReference>
<feature type="repeat" description="TPR" evidence="3">
    <location>
        <begin position="301"/>
        <end position="334"/>
    </location>
</feature>
<dbReference type="PROSITE" id="PS51257">
    <property type="entry name" value="PROKAR_LIPOPROTEIN"/>
    <property type="match status" value="1"/>
</dbReference>
<keyword evidence="4" id="KW-0732">Signal</keyword>
<dbReference type="Pfam" id="PF07719">
    <property type="entry name" value="TPR_2"/>
    <property type="match status" value="1"/>
</dbReference>
<evidence type="ECO:0000256" key="4">
    <source>
        <dbReference type="SAM" id="SignalP"/>
    </source>
</evidence>
<evidence type="ECO:0000313" key="6">
    <source>
        <dbReference type="Proteomes" id="UP000275281"/>
    </source>
</evidence>
<evidence type="ECO:0000256" key="3">
    <source>
        <dbReference type="PROSITE-ProRule" id="PRU00339"/>
    </source>
</evidence>
<dbReference type="PROSITE" id="PS50005">
    <property type="entry name" value="TPR"/>
    <property type="match status" value="2"/>
</dbReference>
<dbReference type="Pfam" id="PF13374">
    <property type="entry name" value="TPR_10"/>
    <property type="match status" value="1"/>
</dbReference>
<dbReference type="SUPFAM" id="SSF48452">
    <property type="entry name" value="TPR-like"/>
    <property type="match status" value="1"/>
</dbReference>
<dbReference type="InterPro" id="IPR019734">
    <property type="entry name" value="TPR_rpt"/>
</dbReference>
<dbReference type="Pfam" id="PF14559">
    <property type="entry name" value="TPR_19"/>
    <property type="match status" value="1"/>
</dbReference>
<proteinExistence type="predicted"/>
<feature type="signal peptide" evidence="4">
    <location>
        <begin position="1"/>
        <end position="25"/>
    </location>
</feature>
<dbReference type="EMBL" id="RPOK01000003">
    <property type="protein sequence ID" value="RPJ66301.1"/>
    <property type="molecule type" value="Genomic_DNA"/>
</dbReference>
<dbReference type="AlphaFoldDB" id="A0A3N5YM29"/>